<evidence type="ECO:0000313" key="1">
    <source>
        <dbReference type="EMBL" id="ABW20065.1"/>
    </source>
</evidence>
<evidence type="ECO:0000313" key="2">
    <source>
        <dbReference type="Proteomes" id="UP000000269"/>
    </source>
</evidence>
<dbReference type="EMBL" id="CP000853">
    <property type="protein sequence ID" value="ABW20065.1"/>
    <property type="molecule type" value="Genomic_DNA"/>
</dbReference>
<name>A8MJT3_ALKOO</name>
<keyword evidence="2" id="KW-1185">Reference proteome</keyword>
<sequence>MTDHNHEHECCGGHGHDHDDHECCGGHGHEQDHHECCGGGHHHHDHDGCGCHDHDHGEDYQMIQLALEDGSEVSAAVLEIFELDGKEYIALLPVGEENVLLYEFKEDEEGIQLTNIETDEAFEKVSQAFLELLEFDEEDEEEE</sequence>
<dbReference type="OrthoDB" id="9796509at2"/>
<dbReference type="RefSeq" id="WP_012160372.1">
    <property type="nucleotide sequence ID" value="NC_009922.1"/>
</dbReference>
<dbReference type="AlphaFoldDB" id="A8MJT3"/>
<dbReference type="InterPro" id="IPR009711">
    <property type="entry name" value="UPF0473"/>
</dbReference>
<reference evidence="2" key="1">
    <citation type="submission" date="2007-10" db="EMBL/GenBank/DDBJ databases">
        <title>Complete genome of Alkaliphilus oremlandii OhILAs.</title>
        <authorList>
            <person name="Copeland A."/>
            <person name="Lucas S."/>
            <person name="Lapidus A."/>
            <person name="Barry K."/>
            <person name="Detter J.C."/>
            <person name="Glavina del Rio T."/>
            <person name="Hammon N."/>
            <person name="Israni S."/>
            <person name="Dalin E."/>
            <person name="Tice H."/>
            <person name="Pitluck S."/>
            <person name="Chain P."/>
            <person name="Malfatti S."/>
            <person name="Shin M."/>
            <person name="Vergez L."/>
            <person name="Schmutz J."/>
            <person name="Larimer F."/>
            <person name="Land M."/>
            <person name="Hauser L."/>
            <person name="Kyrpides N."/>
            <person name="Mikhailova N."/>
            <person name="Stolz J.F."/>
            <person name="Dawson A."/>
            <person name="Fisher E."/>
            <person name="Crable B."/>
            <person name="Perera E."/>
            <person name="Lisak J."/>
            <person name="Ranganathan M."/>
            <person name="Basu P."/>
            <person name="Richardson P."/>
        </authorList>
    </citation>
    <scope>NUCLEOTIDE SEQUENCE [LARGE SCALE GENOMIC DNA]</scope>
    <source>
        <strain evidence="2">OhILAs</strain>
    </source>
</reference>
<gene>
    <name evidence="1" type="ordered locus">Clos_2534</name>
</gene>
<dbReference type="STRING" id="350688.Clos_2534"/>
<dbReference type="eggNOG" id="ENOG5032YNK">
    <property type="taxonomic scope" value="Bacteria"/>
</dbReference>
<dbReference type="KEGG" id="aoe:Clos_2534"/>
<protein>
    <submittedName>
        <fullName evidence="1">Uncharacterized protein</fullName>
    </submittedName>
</protein>
<dbReference type="Pfam" id="PF06949">
    <property type="entry name" value="DUF1292"/>
    <property type="match status" value="1"/>
</dbReference>
<accession>A8MJT3</accession>
<dbReference type="Proteomes" id="UP000000269">
    <property type="component" value="Chromosome"/>
</dbReference>
<organism evidence="1 2">
    <name type="scientific">Alkaliphilus oremlandii (strain OhILAs)</name>
    <name type="common">Clostridium oremlandii (strain OhILAs)</name>
    <dbReference type="NCBI Taxonomy" id="350688"/>
    <lineage>
        <taxon>Bacteria</taxon>
        <taxon>Bacillati</taxon>
        <taxon>Bacillota</taxon>
        <taxon>Clostridia</taxon>
        <taxon>Peptostreptococcales</taxon>
        <taxon>Natronincolaceae</taxon>
        <taxon>Alkaliphilus</taxon>
    </lineage>
</organism>
<dbReference type="HOGENOM" id="CLU_146610_2_0_9"/>
<proteinExistence type="predicted"/>